<sequence>CRVLFPTRLAGARWSVTEHETGRIAYGPTTTERCGRGFESSSSQLRVQPALSSPFDRAQSPITDVSMSGSCGDAAGDTRL</sequence>
<name>A0A6G0XUU5_APHCR</name>
<proteinExistence type="predicted"/>
<comment type="caution">
    <text evidence="2">The sequence shown here is derived from an EMBL/GenBank/DDBJ whole genome shotgun (WGS) entry which is preliminary data.</text>
</comment>
<evidence type="ECO:0000256" key="1">
    <source>
        <dbReference type="SAM" id="MobiDB-lite"/>
    </source>
</evidence>
<evidence type="ECO:0000313" key="3">
    <source>
        <dbReference type="Proteomes" id="UP000478052"/>
    </source>
</evidence>
<gene>
    <name evidence="2" type="ORF">FWK35_00019534</name>
</gene>
<accession>A0A6G0XUU5</accession>
<feature type="region of interest" description="Disordered" evidence="1">
    <location>
        <begin position="27"/>
        <end position="80"/>
    </location>
</feature>
<reference evidence="2 3" key="1">
    <citation type="submission" date="2019-08" db="EMBL/GenBank/DDBJ databases">
        <title>Whole genome of Aphis craccivora.</title>
        <authorList>
            <person name="Voronova N.V."/>
            <person name="Shulinski R.S."/>
            <person name="Bandarenka Y.V."/>
            <person name="Zhorov D.G."/>
            <person name="Warner D."/>
        </authorList>
    </citation>
    <scope>NUCLEOTIDE SEQUENCE [LARGE SCALE GENOMIC DNA]</scope>
    <source>
        <strain evidence="2">180601</strain>
        <tissue evidence="2">Whole Body</tissue>
    </source>
</reference>
<feature type="non-terminal residue" evidence="2">
    <location>
        <position position="1"/>
    </location>
</feature>
<dbReference type="AlphaFoldDB" id="A0A6G0XUU5"/>
<dbReference type="Proteomes" id="UP000478052">
    <property type="component" value="Unassembled WGS sequence"/>
</dbReference>
<evidence type="ECO:0000313" key="2">
    <source>
        <dbReference type="EMBL" id="KAF0744217.1"/>
    </source>
</evidence>
<organism evidence="2 3">
    <name type="scientific">Aphis craccivora</name>
    <name type="common">Cowpea aphid</name>
    <dbReference type="NCBI Taxonomy" id="307492"/>
    <lineage>
        <taxon>Eukaryota</taxon>
        <taxon>Metazoa</taxon>
        <taxon>Ecdysozoa</taxon>
        <taxon>Arthropoda</taxon>
        <taxon>Hexapoda</taxon>
        <taxon>Insecta</taxon>
        <taxon>Pterygota</taxon>
        <taxon>Neoptera</taxon>
        <taxon>Paraneoptera</taxon>
        <taxon>Hemiptera</taxon>
        <taxon>Sternorrhyncha</taxon>
        <taxon>Aphidomorpha</taxon>
        <taxon>Aphidoidea</taxon>
        <taxon>Aphididae</taxon>
        <taxon>Aphidini</taxon>
        <taxon>Aphis</taxon>
        <taxon>Aphis</taxon>
    </lineage>
</organism>
<keyword evidence="3" id="KW-1185">Reference proteome</keyword>
<protein>
    <submittedName>
        <fullName evidence="2">Uncharacterized protein</fullName>
    </submittedName>
</protein>
<dbReference type="EMBL" id="VUJU01007533">
    <property type="protein sequence ID" value="KAF0744217.1"/>
    <property type="molecule type" value="Genomic_DNA"/>
</dbReference>
<feature type="compositionally biased region" description="Polar residues" evidence="1">
    <location>
        <begin position="60"/>
        <end position="69"/>
    </location>
</feature>